<protein>
    <submittedName>
        <fullName evidence="1">Uncharacterized protein</fullName>
    </submittedName>
</protein>
<evidence type="ECO:0000313" key="2">
    <source>
        <dbReference type="Proteomes" id="UP000814128"/>
    </source>
</evidence>
<dbReference type="EMBL" id="MU274556">
    <property type="protein sequence ID" value="KAI0026444.1"/>
    <property type="molecule type" value="Genomic_DNA"/>
</dbReference>
<name>A0ACB8Q466_9AGAM</name>
<gene>
    <name evidence="1" type="ORF">K488DRAFT_75337</name>
</gene>
<dbReference type="Proteomes" id="UP000814128">
    <property type="component" value="Unassembled WGS sequence"/>
</dbReference>
<comment type="caution">
    <text evidence="1">The sequence shown here is derived from an EMBL/GenBank/DDBJ whole genome shotgun (WGS) entry which is preliminary data.</text>
</comment>
<reference evidence="1" key="1">
    <citation type="submission" date="2021-02" db="EMBL/GenBank/DDBJ databases">
        <authorList>
            <consortium name="DOE Joint Genome Institute"/>
            <person name="Ahrendt S."/>
            <person name="Looney B.P."/>
            <person name="Miyauchi S."/>
            <person name="Morin E."/>
            <person name="Drula E."/>
            <person name="Courty P.E."/>
            <person name="Chicoki N."/>
            <person name="Fauchery L."/>
            <person name="Kohler A."/>
            <person name="Kuo A."/>
            <person name="Labutti K."/>
            <person name="Pangilinan J."/>
            <person name="Lipzen A."/>
            <person name="Riley R."/>
            <person name="Andreopoulos W."/>
            <person name="He G."/>
            <person name="Johnson J."/>
            <person name="Barry K.W."/>
            <person name="Grigoriev I.V."/>
            <person name="Nagy L."/>
            <person name="Hibbett D."/>
            <person name="Henrissat B."/>
            <person name="Matheny P.B."/>
            <person name="Labbe J."/>
            <person name="Martin F."/>
        </authorList>
    </citation>
    <scope>NUCLEOTIDE SEQUENCE</scope>
    <source>
        <strain evidence="1">EC-137</strain>
    </source>
</reference>
<sequence>MFPRRLAFIFAALFVSTNGIPHQVSQTATLLPTSAAPNFNRLIAGFSYYAGARDAMGDVATIIGALKESSTTESSAPQQTCPPCLASPWQPLLEWWVAFSTSATTFTHPLAIPFVWLVVAGVMGLMGWGAMVTFGTLGEIWSAWLKVWFSPEGRAAGKQRSASVQANLTDESCTQPEEDVKRVLEEGTQTMHDQATPMVYNEVMQGMRDEGTQTEL</sequence>
<accession>A0ACB8Q466</accession>
<organism evidence="1 2">
    <name type="scientific">Vararia minispora EC-137</name>
    <dbReference type="NCBI Taxonomy" id="1314806"/>
    <lineage>
        <taxon>Eukaryota</taxon>
        <taxon>Fungi</taxon>
        <taxon>Dikarya</taxon>
        <taxon>Basidiomycota</taxon>
        <taxon>Agaricomycotina</taxon>
        <taxon>Agaricomycetes</taxon>
        <taxon>Russulales</taxon>
        <taxon>Lachnocladiaceae</taxon>
        <taxon>Vararia</taxon>
    </lineage>
</organism>
<reference evidence="1" key="2">
    <citation type="journal article" date="2022" name="New Phytol.">
        <title>Evolutionary transition to the ectomycorrhizal habit in the genomes of a hyperdiverse lineage of mushroom-forming fungi.</title>
        <authorList>
            <person name="Looney B."/>
            <person name="Miyauchi S."/>
            <person name="Morin E."/>
            <person name="Drula E."/>
            <person name="Courty P.E."/>
            <person name="Kohler A."/>
            <person name="Kuo A."/>
            <person name="LaButti K."/>
            <person name="Pangilinan J."/>
            <person name="Lipzen A."/>
            <person name="Riley R."/>
            <person name="Andreopoulos W."/>
            <person name="He G."/>
            <person name="Johnson J."/>
            <person name="Nolan M."/>
            <person name="Tritt A."/>
            <person name="Barry K.W."/>
            <person name="Grigoriev I.V."/>
            <person name="Nagy L.G."/>
            <person name="Hibbett D."/>
            <person name="Henrissat B."/>
            <person name="Matheny P.B."/>
            <person name="Labbe J."/>
            <person name="Martin F.M."/>
        </authorList>
    </citation>
    <scope>NUCLEOTIDE SEQUENCE</scope>
    <source>
        <strain evidence="1">EC-137</strain>
    </source>
</reference>
<keyword evidence="2" id="KW-1185">Reference proteome</keyword>
<evidence type="ECO:0000313" key="1">
    <source>
        <dbReference type="EMBL" id="KAI0026444.1"/>
    </source>
</evidence>
<proteinExistence type="predicted"/>